<reference evidence="1" key="1">
    <citation type="submission" date="2025-08" db="UniProtKB">
        <authorList>
            <consortium name="Ensembl"/>
        </authorList>
    </citation>
    <scope>IDENTIFICATION</scope>
</reference>
<evidence type="ECO:0000313" key="2">
    <source>
        <dbReference type="Proteomes" id="UP000694427"/>
    </source>
</evidence>
<reference evidence="1" key="2">
    <citation type="submission" date="2025-09" db="UniProtKB">
        <authorList>
            <consortium name="Ensembl"/>
        </authorList>
    </citation>
    <scope>IDENTIFICATION</scope>
</reference>
<protein>
    <submittedName>
        <fullName evidence="1">Uncharacterized protein</fullName>
    </submittedName>
</protein>
<keyword evidence="2" id="KW-1185">Reference proteome</keyword>
<accession>A0A8C1PS61</accession>
<dbReference type="Ensembl" id="ENSCCRT00010124609.1">
    <property type="protein sequence ID" value="ENSCCRP00010112013.1"/>
    <property type="gene ID" value="ENSCCRG00010049348.1"/>
</dbReference>
<evidence type="ECO:0000313" key="1">
    <source>
        <dbReference type="Ensembl" id="ENSCCRP00010112013.1"/>
    </source>
</evidence>
<dbReference type="AlphaFoldDB" id="A0A8C1PS61"/>
<organism evidence="1 2">
    <name type="scientific">Cyprinus carpio</name>
    <name type="common">Common carp</name>
    <dbReference type="NCBI Taxonomy" id="7962"/>
    <lineage>
        <taxon>Eukaryota</taxon>
        <taxon>Metazoa</taxon>
        <taxon>Chordata</taxon>
        <taxon>Craniata</taxon>
        <taxon>Vertebrata</taxon>
        <taxon>Euteleostomi</taxon>
        <taxon>Actinopterygii</taxon>
        <taxon>Neopterygii</taxon>
        <taxon>Teleostei</taxon>
        <taxon>Ostariophysi</taxon>
        <taxon>Cypriniformes</taxon>
        <taxon>Cyprinidae</taxon>
        <taxon>Cyprininae</taxon>
        <taxon>Cyprinus</taxon>
    </lineage>
</organism>
<proteinExistence type="predicted"/>
<dbReference type="Proteomes" id="UP000694427">
    <property type="component" value="Unplaced"/>
</dbReference>
<sequence>MLIQEHVLLCKITRCRKTGRVTERHRSGCPLATSHADDRFIVNSAHLREVKGTQVVPDHTTRHRHHRQGALAAALQEEWNAMPQQTISRLVYSLRNFHL</sequence>
<name>A0A8C1PS61_CYPCA</name>